<gene>
    <name evidence="1" type="ORF">HID58_029029</name>
</gene>
<dbReference type="Proteomes" id="UP000824890">
    <property type="component" value="Unassembled WGS sequence"/>
</dbReference>
<name>A0ABQ8CBZ9_BRANA</name>
<evidence type="ECO:0000313" key="2">
    <source>
        <dbReference type="Proteomes" id="UP000824890"/>
    </source>
</evidence>
<proteinExistence type="predicted"/>
<reference evidence="1 2" key="1">
    <citation type="submission" date="2021-05" db="EMBL/GenBank/DDBJ databases">
        <title>Genome Assembly of Synthetic Allotetraploid Brassica napus Reveals Homoeologous Exchanges between Subgenomes.</title>
        <authorList>
            <person name="Davis J.T."/>
        </authorList>
    </citation>
    <scope>NUCLEOTIDE SEQUENCE [LARGE SCALE GENOMIC DNA]</scope>
    <source>
        <strain evidence="2">cv. Da-Ae</strain>
        <tissue evidence="1">Seedling</tissue>
    </source>
</reference>
<evidence type="ECO:0000313" key="1">
    <source>
        <dbReference type="EMBL" id="KAH0914583.1"/>
    </source>
</evidence>
<comment type="caution">
    <text evidence="1">The sequence shown here is derived from an EMBL/GenBank/DDBJ whole genome shotgun (WGS) entry which is preliminary data.</text>
</comment>
<organism evidence="1 2">
    <name type="scientific">Brassica napus</name>
    <name type="common">Rape</name>
    <dbReference type="NCBI Taxonomy" id="3708"/>
    <lineage>
        <taxon>Eukaryota</taxon>
        <taxon>Viridiplantae</taxon>
        <taxon>Streptophyta</taxon>
        <taxon>Embryophyta</taxon>
        <taxon>Tracheophyta</taxon>
        <taxon>Spermatophyta</taxon>
        <taxon>Magnoliopsida</taxon>
        <taxon>eudicotyledons</taxon>
        <taxon>Gunneridae</taxon>
        <taxon>Pentapetalae</taxon>
        <taxon>rosids</taxon>
        <taxon>malvids</taxon>
        <taxon>Brassicales</taxon>
        <taxon>Brassicaceae</taxon>
        <taxon>Brassiceae</taxon>
        <taxon>Brassica</taxon>
    </lineage>
</organism>
<sequence length="186" mass="21407">MLSGISLMARAPQKEAFFAFHLSCAGEAQSQSQGTVKLHRVAHSLAVVELVYHLRTQSSSFAYRSWNSNHCRPELSRQKQSKSNRLPTLTKLENQGSSQVCGHLIPSCWITSSELTAHWKHEYFIRPNSPVSINKSIHVYTHYGDKFFHPYVHWGDKSLEAEMRKLKLEYEKLGFHLKLEYETGFV</sequence>
<protein>
    <submittedName>
        <fullName evidence="1">Uncharacterized protein</fullName>
    </submittedName>
</protein>
<accession>A0ABQ8CBZ9</accession>
<dbReference type="EMBL" id="JAGKQM010000008">
    <property type="protein sequence ID" value="KAH0914583.1"/>
    <property type="molecule type" value="Genomic_DNA"/>
</dbReference>
<keyword evidence="2" id="KW-1185">Reference proteome</keyword>